<dbReference type="AlphaFoldDB" id="A0A0F9GAM5"/>
<reference evidence="2" key="1">
    <citation type="journal article" date="2015" name="Nature">
        <title>Complex archaea that bridge the gap between prokaryotes and eukaryotes.</title>
        <authorList>
            <person name="Spang A."/>
            <person name="Saw J.H."/>
            <person name="Jorgensen S.L."/>
            <person name="Zaremba-Niedzwiedzka K."/>
            <person name="Martijn J."/>
            <person name="Lind A.E."/>
            <person name="van Eijk R."/>
            <person name="Schleper C."/>
            <person name="Guy L."/>
            <person name="Ettema T.J."/>
        </authorList>
    </citation>
    <scope>NUCLEOTIDE SEQUENCE</scope>
</reference>
<proteinExistence type="predicted"/>
<sequence length="221" mass="24541">MNDLIGYDIPDSIAIAGGSGSIRGHHSLAAIAPRERFVPPEFLEIVQEATRTVEDELAAEDRGWLRAGVATYQIITDIARIEAINFSRLYYVRDPLAKQAIRLWTDYTFGTGMTWSAEDKPTSKALDDYWNSRANQAVLSARGQRKSSDKLLVDGEVRAALLAEIGAFAVDEAALRAVHGWLLPPVGPRGRRPTHLHPRPRSRPRGPCRPGCRSTARHRPR</sequence>
<accession>A0A0F9GAM5</accession>
<evidence type="ECO:0000313" key="2">
    <source>
        <dbReference type="EMBL" id="KKL95919.1"/>
    </source>
</evidence>
<feature type="compositionally biased region" description="Basic residues" evidence="1">
    <location>
        <begin position="189"/>
        <end position="206"/>
    </location>
</feature>
<gene>
    <name evidence="2" type="ORF">LCGC14_1849750</name>
</gene>
<comment type="caution">
    <text evidence="2">The sequence shown here is derived from an EMBL/GenBank/DDBJ whole genome shotgun (WGS) entry which is preliminary data.</text>
</comment>
<dbReference type="EMBL" id="LAZR01018563">
    <property type="protein sequence ID" value="KKL95919.1"/>
    <property type="molecule type" value="Genomic_DNA"/>
</dbReference>
<organism evidence="2">
    <name type="scientific">marine sediment metagenome</name>
    <dbReference type="NCBI Taxonomy" id="412755"/>
    <lineage>
        <taxon>unclassified sequences</taxon>
        <taxon>metagenomes</taxon>
        <taxon>ecological metagenomes</taxon>
    </lineage>
</organism>
<feature type="region of interest" description="Disordered" evidence="1">
    <location>
        <begin position="186"/>
        <end position="221"/>
    </location>
</feature>
<protein>
    <submittedName>
        <fullName evidence="2">Uncharacterized protein</fullName>
    </submittedName>
</protein>
<evidence type="ECO:0000256" key="1">
    <source>
        <dbReference type="SAM" id="MobiDB-lite"/>
    </source>
</evidence>
<name>A0A0F9GAM5_9ZZZZ</name>